<dbReference type="Gene3D" id="3.40.710.10">
    <property type="entry name" value="DD-peptidase/beta-lactamase superfamily"/>
    <property type="match status" value="1"/>
</dbReference>
<organism evidence="1 2">
    <name type="scientific">Paractinoplanes hotanensis</name>
    <dbReference type="NCBI Taxonomy" id="2906497"/>
    <lineage>
        <taxon>Bacteria</taxon>
        <taxon>Bacillati</taxon>
        <taxon>Actinomycetota</taxon>
        <taxon>Actinomycetes</taxon>
        <taxon>Micromonosporales</taxon>
        <taxon>Micromonosporaceae</taxon>
        <taxon>Paractinoplanes</taxon>
    </lineage>
</organism>
<evidence type="ECO:0000313" key="1">
    <source>
        <dbReference type="EMBL" id="MCM4082171.1"/>
    </source>
</evidence>
<proteinExistence type="predicted"/>
<dbReference type="InterPro" id="IPR012338">
    <property type="entry name" value="Beta-lactam/transpept-like"/>
</dbReference>
<accession>A0ABT0Y803</accession>
<sequence length="45" mass="4961">MAALFDRLDEQGVECHSLMVVRHGHVVAEGWWAPYSAGRPHATAT</sequence>
<comment type="caution">
    <text evidence="1">The sequence shown here is derived from an EMBL/GenBank/DDBJ whole genome shotgun (WGS) entry which is preliminary data.</text>
</comment>
<name>A0ABT0Y803_9ACTN</name>
<dbReference type="Proteomes" id="UP001523216">
    <property type="component" value="Unassembled WGS sequence"/>
</dbReference>
<dbReference type="EMBL" id="JAMQOL010000046">
    <property type="protein sequence ID" value="MCM4082171.1"/>
    <property type="molecule type" value="Genomic_DNA"/>
</dbReference>
<evidence type="ECO:0000313" key="2">
    <source>
        <dbReference type="Proteomes" id="UP001523216"/>
    </source>
</evidence>
<reference evidence="1 2" key="1">
    <citation type="submission" date="2022-06" db="EMBL/GenBank/DDBJ databases">
        <title>Actinoplanes abujensis sp. nov., isolated from Nigerian arid soil.</title>
        <authorList>
            <person name="Ding P."/>
        </authorList>
    </citation>
    <scope>NUCLEOTIDE SEQUENCE [LARGE SCALE GENOMIC DNA]</scope>
    <source>
        <strain evidence="2">TRM88002</strain>
    </source>
</reference>
<dbReference type="RefSeq" id="WP_251801885.1">
    <property type="nucleotide sequence ID" value="NZ_JAMQOL010000046.1"/>
</dbReference>
<keyword evidence="2" id="KW-1185">Reference proteome</keyword>
<gene>
    <name evidence="1" type="ORF">LXN57_31850</name>
</gene>
<protein>
    <recommendedName>
        <fullName evidence="3">Beta-lactamase-related domain-containing protein</fullName>
    </recommendedName>
</protein>
<evidence type="ECO:0008006" key="3">
    <source>
        <dbReference type="Google" id="ProtNLM"/>
    </source>
</evidence>